<dbReference type="InterPro" id="IPR050428">
    <property type="entry name" value="TCS_sensor_his_kinase"/>
</dbReference>
<dbReference type="SUPFAM" id="SSF55874">
    <property type="entry name" value="ATPase domain of HSP90 chaperone/DNA topoisomerase II/histidine kinase"/>
    <property type="match status" value="1"/>
</dbReference>
<protein>
    <recommendedName>
        <fullName evidence="2">histidine kinase</fullName>
        <ecNumber evidence="2">2.7.13.3</ecNumber>
    </recommendedName>
</protein>
<evidence type="ECO:0000256" key="3">
    <source>
        <dbReference type="ARBA" id="ARBA00022553"/>
    </source>
</evidence>
<feature type="transmembrane region" description="Helical" evidence="7">
    <location>
        <begin position="304"/>
        <end position="327"/>
    </location>
</feature>
<dbReference type="EMBL" id="JBHSBM010000023">
    <property type="protein sequence ID" value="MFC4060672.1"/>
    <property type="molecule type" value="Genomic_DNA"/>
</dbReference>
<reference evidence="10" key="1">
    <citation type="journal article" date="2019" name="Int. J. Syst. Evol. Microbiol.">
        <title>The Global Catalogue of Microorganisms (GCM) 10K type strain sequencing project: providing services to taxonomists for standard genome sequencing and annotation.</title>
        <authorList>
            <consortium name="The Broad Institute Genomics Platform"/>
            <consortium name="The Broad Institute Genome Sequencing Center for Infectious Disease"/>
            <person name="Wu L."/>
            <person name="Ma J."/>
        </authorList>
    </citation>
    <scope>NUCLEOTIDE SEQUENCE [LARGE SCALE GENOMIC DNA]</scope>
    <source>
        <strain evidence="10">TBRC 4489</strain>
    </source>
</reference>
<dbReference type="RefSeq" id="WP_377290141.1">
    <property type="nucleotide sequence ID" value="NZ_JBHSBM010000023.1"/>
</dbReference>
<keyword evidence="7" id="KW-0472">Membrane</keyword>
<keyword evidence="3" id="KW-0597">Phosphoprotein</keyword>
<gene>
    <name evidence="9" type="ORF">ACFOWE_20410</name>
</gene>
<keyword evidence="7" id="KW-0812">Transmembrane</keyword>
<evidence type="ECO:0000256" key="1">
    <source>
        <dbReference type="ARBA" id="ARBA00000085"/>
    </source>
</evidence>
<evidence type="ECO:0000259" key="8">
    <source>
        <dbReference type="SMART" id="SM00387"/>
    </source>
</evidence>
<feature type="compositionally biased region" description="Low complexity" evidence="6">
    <location>
        <begin position="724"/>
        <end position="734"/>
    </location>
</feature>
<dbReference type="Gene3D" id="3.30.565.10">
    <property type="entry name" value="Histidine kinase-like ATPase, C-terminal domain"/>
    <property type="match status" value="1"/>
</dbReference>
<evidence type="ECO:0000256" key="6">
    <source>
        <dbReference type="SAM" id="MobiDB-lite"/>
    </source>
</evidence>
<keyword evidence="4" id="KW-0808">Transferase</keyword>
<dbReference type="Proteomes" id="UP001595850">
    <property type="component" value="Unassembled WGS sequence"/>
</dbReference>
<dbReference type="InterPro" id="IPR036890">
    <property type="entry name" value="HATPase_C_sf"/>
</dbReference>
<keyword evidence="5" id="KW-0418">Kinase</keyword>
<evidence type="ECO:0000313" key="9">
    <source>
        <dbReference type="EMBL" id="MFC4060672.1"/>
    </source>
</evidence>
<feature type="compositionally biased region" description="Pro residues" evidence="6">
    <location>
        <begin position="710"/>
        <end position="723"/>
    </location>
</feature>
<dbReference type="Pfam" id="PF02518">
    <property type="entry name" value="HATPase_c"/>
    <property type="match status" value="1"/>
</dbReference>
<evidence type="ECO:0000256" key="4">
    <source>
        <dbReference type="ARBA" id="ARBA00022679"/>
    </source>
</evidence>
<keyword evidence="10" id="KW-1185">Reference proteome</keyword>
<evidence type="ECO:0000256" key="5">
    <source>
        <dbReference type="ARBA" id="ARBA00022777"/>
    </source>
</evidence>
<comment type="catalytic activity">
    <reaction evidence="1">
        <text>ATP + protein L-histidine = ADP + protein N-phospho-L-histidine.</text>
        <dbReference type="EC" id="2.7.13.3"/>
    </reaction>
</comment>
<evidence type="ECO:0000256" key="7">
    <source>
        <dbReference type="SAM" id="Phobius"/>
    </source>
</evidence>
<dbReference type="EC" id="2.7.13.3" evidence="2"/>
<feature type="compositionally biased region" description="Basic and acidic residues" evidence="6">
    <location>
        <begin position="827"/>
        <end position="843"/>
    </location>
</feature>
<feature type="transmembrane region" description="Helical" evidence="7">
    <location>
        <begin position="12"/>
        <end position="28"/>
    </location>
</feature>
<dbReference type="InterPro" id="IPR013587">
    <property type="entry name" value="Nitrate/nitrite_sensing"/>
</dbReference>
<feature type="compositionally biased region" description="Basic and acidic residues" evidence="6">
    <location>
        <begin position="875"/>
        <end position="887"/>
    </location>
</feature>
<evidence type="ECO:0000256" key="2">
    <source>
        <dbReference type="ARBA" id="ARBA00012438"/>
    </source>
</evidence>
<dbReference type="SMART" id="SM00387">
    <property type="entry name" value="HATPase_c"/>
    <property type="match status" value="1"/>
</dbReference>
<dbReference type="Pfam" id="PF08376">
    <property type="entry name" value="NIT"/>
    <property type="match status" value="1"/>
</dbReference>
<comment type="caution">
    <text evidence="9">The sequence shown here is derived from an EMBL/GenBank/DDBJ whole genome shotgun (WGS) entry which is preliminary data.</text>
</comment>
<dbReference type="InterPro" id="IPR003594">
    <property type="entry name" value="HATPase_dom"/>
</dbReference>
<organism evidence="9 10">
    <name type="scientific">Planomonospora corallina</name>
    <dbReference type="NCBI Taxonomy" id="1806052"/>
    <lineage>
        <taxon>Bacteria</taxon>
        <taxon>Bacillati</taxon>
        <taxon>Actinomycetota</taxon>
        <taxon>Actinomycetes</taxon>
        <taxon>Streptosporangiales</taxon>
        <taxon>Streptosporangiaceae</taxon>
        <taxon>Planomonospora</taxon>
    </lineage>
</organism>
<evidence type="ECO:0000313" key="10">
    <source>
        <dbReference type="Proteomes" id="UP001595850"/>
    </source>
</evidence>
<keyword evidence="7" id="KW-1133">Transmembrane helix</keyword>
<sequence length="887" mass="93137">MSTPQPIRTRILKILVIPLIALVSMWGYNSYVTVMEISALAQTQSRWQEVGSPVQDLIRELRRERQLTAEAAGRPDRRAVLAEQRRTTDGAVSALRELVASVGLESTAAENAAGMRSLLERLDGLGTLRSSADDGRTGPLEAVEGYTALTGLAHRQLNAADLLTDVSSHRIVRGLSYYSVVSEHLSREHALLTLALARGEMTTAEHTAFVTAATGRTLMLAAAERDMSPELRALHRELAAGTAYRRLQAAEERLLAWEAAPGAPPLEAAAWHRDAETVLAALDSNAGRELTRVTGEAGHLRTMALLHIGVVVVFGLIVVVASALLSYRFARSLVRELRQVQAAAAELAGERLPRLVTRLAGGEDVDPAAEAPELAPTPTAEVNGIVGALSAVRRTAVEAAVGQAVLRRGVGQVFLNLARRSQALLHRQLTLLDTMERRTEDPQTLEDLFKVDHLTTRMRRHAENLIVLSGASPGRRWREPVPVFDVVRSAVLEVEDYTRVTVLPMPDAPLLTGGAVTDVVHLVAELVENATIFSPPGTAVHVRGSAAAHGYAIEIEDRGLGLGGVCVDTLNDRLARPPEFDPAESDRLGLFVVSRLAARHGIKVVLRPSPYDGATAIVMLPLSLLAGSRPQDEFPAGTVTGVAGPVVGTVTGPAADAVTGPAADAVTGTVTGTVADTATGRSSGGGPARGPVRALSAVPGAPARSLFTPATPPSAPAAPPSIPAMPLSAPLPALQDGPGGNPETAAPQDDPAGTGGTAGPGDLDDLDGLPVRVRQASLAPQLRRVPGGDRRETPRGSAPSSRAPEEILTRMSAMQRGWQQGRTQAGRHGDAHSDVHSDLHSDVRGGLPGGVRGGPYDSTAPGDPHGDTTPGDSPNGKEGHCDGRPEI</sequence>
<dbReference type="PANTHER" id="PTHR45436:SF5">
    <property type="entry name" value="SENSOR HISTIDINE KINASE TRCS"/>
    <property type="match status" value="1"/>
</dbReference>
<feature type="region of interest" description="Disordered" evidence="6">
    <location>
        <begin position="675"/>
        <end position="887"/>
    </location>
</feature>
<name>A0ABV8ICC1_9ACTN</name>
<dbReference type="PANTHER" id="PTHR45436">
    <property type="entry name" value="SENSOR HISTIDINE KINASE YKOH"/>
    <property type="match status" value="1"/>
</dbReference>
<feature type="domain" description="Histidine kinase/HSP90-like ATPase" evidence="8">
    <location>
        <begin position="514"/>
        <end position="624"/>
    </location>
</feature>
<accession>A0ABV8ICC1</accession>
<proteinExistence type="predicted"/>